<feature type="region of interest" description="Disordered" evidence="10">
    <location>
        <begin position="56"/>
        <end position="78"/>
    </location>
</feature>
<dbReference type="SUPFAM" id="SSF69000">
    <property type="entry name" value="FAD-dependent thiol oxidase"/>
    <property type="match status" value="1"/>
</dbReference>
<dbReference type="STRING" id="12957.A0A158NNZ6"/>
<keyword evidence="13" id="KW-1185">Reference proteome</keyword>
<feature type="compositionally biased region" description="Polar residues" evidence="10">
    <location>
        <begin position="65"/>
        <end position="76"/>
    </location>
</feature>
<organism evidence="12 13">
    <name type="scientific">Atta cephalotes</name>
    <name type="common">Leafcutter ant</name>
    <dbReference type="NCBI Taxonomy" id="12957"/>
    <lineage>
        <taxon>Eukaryota</taxon>
        <taxon>Metazoa</taxon>
        <taxon>Ecdysozoa</taxon>
        <taxon>Arthropoda</taxon>
        <taxon>Hexapoda</taxon>
        <taxon>Insecta</taxon>
        <taxon>Pterygota</taxon>
        <taxon>Neoptera</taxon>
        <taxon>Endopterygota</taxon>
        <taxon>Hymenoptera</taxon>
        <taxon>Apocrita</taxon>
        <taxon>Aculeata</taxon>
        <taxon>Formicoidea</taxon>
        <taxon>Formicidae</taxon>
        <taxon>Myrmicinae</taxon>
        <taxon>Atta</taxon>
    </lineage>
</organism>
<gene>
    <name evidence="12" type="primary">105622446</name>
</gene>
<dbReference type="AlphaFoldDB" id="A0A158NNZ6"/>
<dbReference type="OrthoDB" id="17199at2759"/>
<evidence type="ECO:0000256" key="1">
    <source>
        <dbReference type="ARBA" id="ARBA00001974"/>
    </source>
</evidence>
<keyword evidence="5 9" id="KW-0560">Oxidoreductase</keyword>
<evidence type="ECO:0000256" key="5">
    <source>
        <dbReference type="ARBA" id="ARBA00023002"/>
    </source>
</evidence>
<evidence type="ECO:0000256" key="10">
    <source>
        <dbReference type="SAM" id="MobiDB-lite"/>
    </source>
</evidence>
<dbReference type="Gene3D" id="1.20.120.310">
    <property type="entry name" value="ERV/ALR sulfhydryl oxidase domain"/>
    <property type="match status" value="1"/>
</dbReference>
<evidence type="ECO:0000313" key="13">
    <source>
        <dbReference type="Proteomes" id="UP000005205"/>
    </source>
</evidence>
<comment type="catalytic activity">
    <reaction evidence="8 9">
        <text>2 R'C(R)SH + O2 = R'C(R)S-S(R)CR' + H2O2</text>
        <dbReference type="Rhea" id="RHEA:17357"/>
        <dbReference type="ChEBI" id="CHEBI:15379"/>
        <dbReference type="ChEBI" id="CHEBI:16240"/>
        <dbReference type="ChEBI" id="CHEBI:16520"/>
        <dbReference type="ChEBI" id="CHEBI:17412"/>
        <dbReference type="EC" id="1.8.3.2"/>
    </reaction>
</comment>
<comment type="cofactor">
    <cofactor evidence="1 9">
        <name>FAD</name>
        <dbReference type="ChEBI" id="CHEBI:57692"/>
    </cofactor>
</comment>
<dbReference type="EnsemblMetazoa" id="XM_012203864.1">
    <property type="protein sequence ID" value="XP_012059254.1"/>
    <property type="gene ID" value="LOC105622446"/>
</dbReference>
<dbReference type="Proteomes" id="UP000005205">
    <property type="component" value="Unassembled WGS sequence"/>
</dbReference>
<dbReference type="InterPro" id="IPR017905">
    <property type="entry name" value="ERV/ALR_sulphydryl_oxidase"/>
</dbReference>
<comment type="subcellular location">
    <subcellularLocation>
        <location evidence="2">Mitochondrion intermembrane space</location>
    </subcellularLocation>
</comment>
<dbReference type="eggNOG" id="KOG3355">
    <property type="taxonomic scope" value="Eukaryota"/>
</dbReference>
<evidence type="ECO:0000256" key="2">
    <source>
        <dbReference type="ARBA" id="ARBA00004569"/>
    </source>
</evidence>
<proteinExistence type="predicted"/>
<keyword evidence="4 9" id="KW-0274">FAD</keyword>
<accession>A0A158NNZ6</accession>
<dbReference type="FunCoup" id="A0A158NNZ6">
    <property type="interactions" value="1254"/>
</dbReference>
<reference evidence="12" key="2">
    <citation type="submission" date="2016-04" db="UniProtKB">
        <authorList>
            <consortium name="EnsemblMetazoa"/>
        </authorList>
    </citation>
    <scope>IDENTIFICATION</scope>
</reference>
<dbReference type="PANTHER" id="PTHR12645">
    <property type="entry name" value="ALR/ERV"/>
    <property type="match status" value="1"/>
</dbReference>
<name>A0A158NNZ6_ATTCE</name>
<evidence type="ECO:0000256" key="4">
    <source>
        <dbReference type="ARBA" id="ARBA00022827"/>
    </source>
</evidence>
<dbReference type="PROSITE" id="PS51324">
    <property type="entry name" value="ERV_ALR"/>
    <property type="match status" value="1"/>
</dbReference>
<dbReference type="KEGG" id="acep:105622446"/>
<dbReference type="EMBL" id="ADTU01021888">
    <property type="status" value="NOT_ANNOTATED_CDS"/>
    <property type="molecule type" value="Genomic_DNA"/>
</dbReference>
<dbReference type="GO" id="GO:0050660">
    <property type="term" value="F:flavin adenine dinucleotide binding"/>
    <property type="evidence" value="ECO:0007669"/>
    <property type="project" value="TreeGrafter"/>
</dbReference>
<protein>
    <recommendedName>
        <fullName evidence="9">Sulfhydryl oxidase</fullName>
        <ecNumber evidence="9">1.8.3.2</ecNumber>
    </recommendedName>
</protein>
<sequence>PTNSFRPDYIMCDFIVNTERKGIFMMHETNEKKPEKPCRACMDFQTWAKRQMEAFSEKEQKKSEQTSNANNIQQSCPLDKDELGSKTWAFLHTMVAYYPDHPNEKQKADVNSFFDTFSKFYPCNICAEDLQKQFKHSPPQTESQEKLSQWLCRIHNEVNKKLGKPEFDCKLVNQRWRDGWLDGSCD</sequence>
<dbReference type="GO" id="GO:0016971">
    <property type="term" value="F:flavin-dependent sulfhydryl oxidase activity"/>
    <property type="evidence" value="ECO:0007669"/>
    <property type="project" value="InterPro"/>
</dbReference>
<keyword evidence="6" id="KW-0496">Mitochondrion</keyword>
<dbReference type="Pfam" id="PF04777">
    <property type="entry name" value="Evr1_Alr"/>
    <property type="match status" value="1"/>
</dbReference>
<dbReference type="GO" id="GO:0005758">
    <property type="term" value="C:mitochondrial intermembrane space"/>
    <property type="evidence" value="ECO:0007669"/>
    <property type="project" value="UniProtKB-SubCell"/>
</dbReference>
<evidence type="ECO:0000259" key="11">
    <source>
        <dbReference type="PROSITE" id="PS51324"/>
    </source>
</evidence>
<feature type="domain" description="ERV/ALR sulfhydryl oxidase" evidence="11">
    <location>
        <begin position="76"/>
        <end position="176"/>
    </location>
</feature>
<dbReference type="FunFam" id="1.20.120.310:FF:000003">
    <property type="entry name" value="Sulfhydryl oxidase"/>
    <property type="match status" value="1"/>
</dbReference>
<reference evidence="13" key="1">
    <citation type="journal article" date="2011" name="PLoS Genet.">
        <title>The genome sequence of the leaf-cutter ant Atta cephalotes reveals insights into its obligate symbiotic lifestyle.</title>
        <authorList>
            <person name="Suen G."/>
            <person name="Teiling C."/>
            <person name="Li L."/>
            <person name="Holt C."/>
            <person name="Abouheif E."/>
            <person name="Bornberg-Bauer E."/>
            <person name="Bouffard P."/>
            <person name="Caldera E.J."/>
            <person name="Cash E."/>
            <person name="Cavanaugh A."/>
            <person name="Denas O."/>
            <person name="Elhaik E."/>
            <person name="Fave M.J."/>
            <person name="Gadau J."/>
            <person name="Gibson J.D."/>
            <person name="Graur D."/>
            <person name="Grubbs K.J."/>
            <person name="Hagen D.E."/>
            <person name="Harkins T.T."/>
            <person name="Helmkampf M."/>
            <person name="Hu H."/>
            <person name="Johnson B.R."/>
            <person name="Kim J."/>
            <person name="Marsh S.E."/>
            <person name="Moeller J.A."/>
            <person name="Munoz-Torres M.C."/>
            <person name="Murphy M.C."/>
            <person name="Naughton M.C."/>
            <person name="Nigam S."/>
            <person name="Overson R."/>
            <person name="Rajakumar R."/>
            <person name="Reese J.T."/>
            <person name="Scott J.J."/>
            <person name="Smith C.R."/>
            <person name="Tao S."/>
            <person name="Tsutsui N.D."/>
            <person name="Viljakainen L."/>
            <person name="Wissler L."/>
            <person name="Yandell M.D."/>
            <person name="Zimmer F."/>
            <person name="Taylor J."/>
            <person name="Slater S.C."/>
            <person name="Clifton S.W."/>
            <person name="Warren W.C."/>
            <person name="Elsik C.G."/>
            <person name="Smith C.D."/>
            <person name="Weinstock G.M."/>
            <person name="Gerardo N.M."/>
            <person name="Currie C.R."/>
        </authorList>
    </citation>
    <scope>NUCLEOTIDE SEQUENCE [LARGE SCALE GENOMIC DNA]</scope>
</reference>
<dbReference type="InterPro" id="IPR039799">
    <property type="entry name" value="ALR/ERV"/>
</dbReference>
<evidence type="ECO:0000256" key="6">
    <source>
        <dbReference type="ARBA" id="ARBA00023128"/>
    </source>
</evidence>
<dbReference type="EC" id="1.8.3.2" evidence="9"/>
<evidence type="ECO:0000256" key="7">
    <source>
        <dbReference type="ARBA" id="ARBA00023157"/>
    </source>
</evidence>
<keyword evidence="3 9" id="KW-0285">Flavoprotein</keyword>
<evidence type="ECO:0000256" key="8">
    <source>
        <dbReference type="ARBA" id="ARBA00048864"/>
    </source>
</evidence>
<dbReference type="PANTHER" id="PTHR12645:SF0">
    <property type="entry name" value="FAD-LINKED SULFHYDRYL OXIDASE ALR"/>
    <property type="match status" value="1"/>
</dbReference>
<dbReference type="InParanoid" id="A0A158NNZ6"/>
<evidence type="ECO:0000313" key="12">
    <source>
        <dbReference type="EnsemblMetazoa" id="XP_012059254.1"/>
    </source>
</evidence>
<evidence type="ECO:0000256" key="9">
    <source>
        <dbReference type="RuleBase" id="RU371123"/>
    </source>
</evidence>
<evidence type="ECO:0000256" key="3">
    <source>
        <dbReference type="ARBA" id="ARBA00022630"/>
    </source>
</evidence>
<keyword evidence="7" id="KW-1015">Disulfide bond</keyword>
<dbReference type="InterPro" id="IPR036774">
    <property type="entry name" value="ERV/ALR_sulphydryl_oxid_sf"/>
</dbReference>